<evidence type="ECO:0000313" key="3">
    <source>
        <dbReference type="Proteomes" id="UP001202328"/>
    </source>
</evidence>
<comment type="caution">
    <text evidence="2">The sequence shown here is derived from an EMBL/GenBank/DDBJ whole genome shotgun (WGS) entry which is preliminary data.</text>
</comment>
<feature type="transmembrane region" description="Helical" evidence="1">
    <location>
        <begin position="30"/>
        <end position="53"/>
    </location>
</feature>
<gene>
    <name evidence="2" type="ORF">MKW98_018377</name>
</gene>
<organism evidence="2 3">
    <name type="scientific">Papaver atlanticum</name>
    <dbReference type="NCBI Taxonomy" id="357466"/>
    <lineage>
        <taxon>Eukaryota</taxon>
        <taxon>Viridiplantae</taxon>
        <taxon>Streptophyta</taxon>
        <taxon>Embryophyta</taxon>
        <taxon>Tracheophyta</taxon>
        <taxon>Spermatophyta</taxon>
        <taxon>Magnoliopsida</taxon>
        <taxon>Ranunculales</taxon>
        <taxon>Papaveraceae</taxon>
        <taxon>Papaveroideae</taxon>
        <taxon>Papaver</taxon>
    </lineage>
</organism>
<keyword evidence="1" id="KW-0812">Transmembrane</keyword>
<evidence type="ECO:0000313" key="2">
    <source>
        <dbReference type="EMBL" id="KAI3935188.1"/>
    </source>
</evidence>
<name>A0AAD4T104_9MAGN</name>
<keyword evidence="1" id="KW-1133">Transmembrane helix</keyword>
<reference evidence="2" key="1">
    <citation type="submission" date="2022-04" db="EMBL/GenBank/DDBJ databases">
        <title>A functionally conserved STORR gene fusion in Papaver species that diverged 16.8 million years ago.</title>
        <authorList>
            <person name="Catania T."/>
        </authorList>
    </citation>
    <scope>NUCLEOTIDE SEQUENCE</scope>
    <source>
        <strain evidence="2">S-188037</strain>
    </source>
</reference>
<evidence type="ECO:0000256" key="1">
    <source>
        <dbReference type="SAM" id="Phobius"/>
    </source>
</evidence>
<dbReference type="AlphaFoldDB" id="A0AAD4T104"/>
<keyword evidence="3" id="KW-1185">Reference proteome</keyword>
<accession>A0AAD4T104</accession>
<proteinExistence type="predicted"/>
<dbReference type="Proteomes" id="UP001202328">
    <property type="component" value="Unassembled WGS sequence"/>
</dbReference>
<sequence>MVEDKEAPNWLSFLFTCLQWWKTKKLQTTFIYNLQTSISIFIPILLVLIQVLAEFGNWKPYLNLTKPIFEHSS</sequence>
<protein>
    <submittedName>
        <fullName evidence="2">Uncharacterized protein</fullName>
    </submittedName>
</protein>
<dbReference type="EMBL" id="JAJJMB010006306">
    <property type="protein sequence ID" value="KAI3935188.1"/>
    <property type="molecule type" value="Genomic_DNA"/>
</dbReference>
<keyword evidence="1" id="KW-0472">Membrane</keyword>